<dbReference type="PANTHER" id="PTHR12110">
    <property type="entry name" value="HYDROXYPYRUVATE ISOMERASE"/>
    <property type="match status" value="1"/>
</dbReference>
<dbReference type="RefSeq" id="WP_012617423.1">
    <property type="nucleotide sequence ID" value="NC_011832.1"/>
</dbReference>
<gene>
    <name evidence="2" type="ordered locus">Mpal_0740</name>
</gene>
<dbReference type="Proteomes" id="UP000002457">
    <property type="component" value="Chromosome"/>
</dbReference>
<dbReference type="GeneID" id="7270475"/>
<dbReference type="SUPFAM" id="SSF51658">
    <property type="entry name" value="Xylose isomerase-like"/>
    <property type="match status" value="1"/>
</dbReference>
<dbReference type="OrthoDB" id="372143at2157"/>
<dbReference type="Pfam" id="PF01261">
    <property type="entry name" value="AP_endonuc_2"/>
    <property type="match status" value="1"/>
</dbReference>
<dbReference type="EMBL" id="CP001338">
    <property type="protein sequence ID" value="ACL16104.1"/>
    <property type="molecule type" value="Genomic_DNA"/>
</dbReference>
<proteinExistence type="predicted"/>
<dbReference type="InterPro" id="IPR013022">
    <property type="entry name" value="Xyl_isomerase-like_TIM-brl"/>
</dbReference>
<keyword evidence="3" id="KW-1185">Reference proteome</keyword>
<dbReference type="HOGENOM" id="CLU_050006_7_2_2"/>
<dbReference type="GO" id="GO:0016853">
    <property type="term" value="F:isomerase activity"/>
    <property type="evidence" value="ECO:0007669"/>
    <property type="project" value="UniProtKB-KW"/>
</dbReference>
<organism evidence="2 3">
    <name type="scientific">Methanosphaerula palustris (strain ATCC BAA-1556 / DSM 19958 / E1-9c)</name>
    <dbReference type="NCBI Taxonomy" id="521011"/>
    <lineage>
        <taxon>Archaea</taxon>
        <taxon>Methanobacteriati</taxon>
        <taxon>Methanobacteriota</taxon>
        <taxon>Stenosarchaea group</taxon>
        <taxon>Methanomicrobia</taxon>
        <taxon>Methanomicrobiales</taxon>
        <taxon>Methanoregulaceae</taxon>
        <taxon>Methanosphaerula</taxon>
    </lineage>
</organism>
<dbReference type="KEGG" id="mpl:Mpal_0740"/>
<reference evidence="2 3" key="1">
    <citation type="journal article" date="2015" name="Genome Announc.">
        <title>Complete Genome Sequence of Methanosphaerula palustris E1-9CT, a Hydrogenotrophic Methanogen Isolated from a Minerotrophic Fen Peatland.</title>
        <authorList>
            <person name="Cadillo-Quiroz H."/>
            <person name="Browne P."/>
            <person name="Kyrpides N."/>
            <person name="Woyke T."/>
            <person name="Goodwin L."/>
            <person name="Detter C."/>
            <person name="Yavitt J.B."/>
            <person name="Zinder S.H."/>
        </authorList>
    </citation>
    <scope>NUCLEOTIDE SEQUENCE [LARGE SCALE GENOMIC DNA]</scope>
    <source>
        <strain evidence="3">ATCC BAA-1556 / DSM 19958 / E1-9c</strain>
    </source>
</reference>
<protein>
    <submittedName>
        <fullName evidence="2">Xylose isomerase domain protein TIM barrel</fullName>
    </submittedName>
</protein>
<sequence>MQPEQSSQYGISSYCLHSLPLTQALEQLSTITNYVEVMDDGPHLIASAEPLESFSLKYALHAPSRGVNIASLLEPIRQASVEVLGDCFAIAAEVNAPVVVHPGYFAWTQEYEAAARQFETSVNDLIHLSEEHGVTFFIENMGNWDYFFIRIPSELPLPDGIGLALDVGHANLNHCLKGFLSRTIGHFHLHDNNGKEDQHAAFGDGTIDFSAVMASVRRNNVRPIIEVGTYEGVLTSIEALKGL</sequence>
<dbReference type="InterPro" id="IPR050312">
    <property type="entry name" value="IolE/XylAMocC-like"/>
</dbReference>
<keyword evidence="2" id="KW-0413">Isomerase</keyword>
<dbReference type="AlphaFoldDB" id="B8GG30"/>
<dbReference type="eggNOG" id="arCOG01895">
    <property type="taxonomic scope" value="Archaea"/>
</dbReference>
<evidence type="ECO:0000313" key="2">
    <source>
        <dbReference type="EMBL" id="ACL16104.1"/>
    </source>
</evidence>
<evidence type="ECO:0000259" key="1">
    <source>
        <dbReference type="Pfam" id="PF01261"/>
    </source>
</evidence>
<dbReference type="PANTHER" id="PTHR12110:SF21">
    <property type="entry name" value="XYLOSE ISOMERASE-LIKE TIM BARREL DOMAIN-CONTAINING PROTEIN"/>
    <property type="match status" value="1"/>
</dbReference>
<dbReference type="STRING" id="521011.Mpal_0740"/>
<dbReference type="InterPro" id="IPR036237">
    <property type="entry name" value="Xyl_isomerase-like_sf"/>
</dbReference>
<evidence type="ECO:0000313" key="3">
    <source>
        <dbReference type="Proteomes" id="UP000002457"/>
    </source>
</evidence>
<name>B8GG30_METPE</name>
<accession>B8GG30</accession>
<feature type="domain" description="Xylose isomerase-like TIM barrel" evidence="1">
    <location>
        <begin position="51"/>
        <end position="229"/>
    </location>
</feature>
<dbReference type="Gene3D" id="3.20.20.150">
    <property type="entry name" value="Divalent-metal-dependent TIM barrel enzymes"/>
    <property type="match status" value="1"/>
</dbReference>